<accession>A0A448SMA7</accession>
<organism evidence="3 4">
    <name type="scientific">Serratia rubidaea</name>
    <name type="common">Serratia marinorubra</name>
    <dbReference type="NCBI Taxonomy" id="61652"/>
    <lineage>
        <taxon>Bacteria</taxon>
        <taxon>Pseudomonadati</taxon>
        <taxon>Pseudomonadota</taxon>
        <taxon>Gammaproteobacteria</taxon>
        <taxon>Enterobacterales</taxon>
        <taxon>Yersiniaceae</taxon>
        <taxon>Serratia</taxon>
    </lineage>
</organism>
<dbReference type="RefSeq" id="WP_126532071.1">
    <property type="nucleotide sequence ID" value="NZ_JADULK010000002.1"/>
</dbReference>
<evidence type="ECO:0000313" key="2">
    <source>
        <dbReference type="EMBL" id="MBH1928788.1"/>
    </source>
</evidence>
<evidence type="ECO:0000259" key="1">
    <source>
        <dbReference type="Pfam" id="PF03070"/>
    </source>
</evidence>
<evidence type="ECO:0000313" key="4">
    <source>
        <dbReference type="Proteomes" id="UP000281904"/>
    </source>
</evidence>
<reference evidence="3 4" key="1">
    <citation type="submission" date="2018-12" db="EMBL/GenBank/DDBJ databases">
        <authorList>
            <consortium name="Pathogen Informatics"/>
        </authorList>
    </citation>
    <scope>NUCLEOTIDE SEQUENCE [LARGE SCALE GENOMIC DNA]</scope>
    <source>
        <strain evidence="3 4">NCTC10036</strain>
    </source>
</reference>
<dbReference type="EMBL" id="LR134493">
    <property type="protein sequence ID" value="VEI68833.1"/>
    <property type="molecule type" value="Genomic_DNA"/>
</dbReference>
<dbReference type="SUPFAM" id="SSF48613">
    <property type="entry name" value="Heme oxygenase-like"/>
    <property type="match status" value="1"/>
</dbReference>
<dbReference type="Proteomes" id="UP000624159">
    <property type="component" value="Unassembled WGS sequence"/>
</dbReference>
<name>A0A448SMA7_SERRU</name>
<dbReference type="Pfam" id="PF03070">
    <property type="entry name" value="TENA_THI-4"/>
    <property type="match status" value="1"/>
</dbReference>
<evidence type="ECO:0000313" key="5">
    <source>
        <dbReference type="Proteomes" id="UP000624159"/>
    </source>
</evidence>
<dbReference type="EMBL" id="JADULK010000002">
    <property type="protein sequence ID" value="MBH1928788.1"/>
    <property type="molecule type" value="Genomic_DNA"/>
</dbReference>
<dbReference type="Proteomes" id="UP000281904">
    <property type="component" value="Chromosome"/>
</dbReference>
<dbReference type="InterPro" id="IPR016084">
    <property type="entry name" value="Haem_Oase-like_multi-hlx"/>
</dbReference>
<dbReference type="Gene3D" id="1.20.910.10">
    <property type="entry name" value="Heme oxygenase-like"/>
    <property type="match status" value="1"/>
</dbReference>
<reference evidence="2 5" key="2">
    <citation type="submission" date="2020-11" db="EMBL/GenBank/DDBJ databases">
        <title>Enhanced detection system for hospital associated transmission using whole genome sequencing surveillance.</title>
        <authorList>
            <person name="Harrison L.H."/>
            <person name="Van Tyne D."/>
            <person name="Marsh J.W."/>
            <person name="Griffith M.P."/>
            <person name="Snyder D.J."/>
            <person name="Cooper V.S."/>
            <person name="Mustapha M."/>
        </authorList>
    </citation>
    <scope>NUCLEOTIDE SEQUENCE [LARGE SCALE GENOMIC DNA]</scope>
    <source>
        <strain evidence="2 5">SER00230</strain>
    </source>
</reference>
<protein>
    <submittedName>
        <fullName evidence="3">Pyrroloquinoline quinone (Coenzyme PQQ) biosynthesis protein C</fullName>
    </submittedName>
</protein>
<dbReference type="InterPro" id="IPR004305">
    <property type="entry name" value="Thiaminase-2/PQQC"/>
</dbReference>
<proteinExistence type="predicted"/>
<feature type="domain" description="Thiaminase-2/PQQC" evidence="1">
    <location>
        <begin position="122"/>
        <end position="227"/>
    </location>
</feature>
<sequence>MNHHESCELNADSLPKCLPCATLTATQEEATLHVPGSDYLFAGESAGLIQSVFKRLNGMNTVADLAQSCGVAPAALIAVLGYLQDESVLIDMQRAGPLTGEQLVAQIKNEVAFWRRHIDSQPCWQSVHAGRCTERQILGWGIEFYHYVDAANEYMAYGVAYCRESIDIRQKIAAQYAEEADHGEIFLQGLAEDGLPAERVANAYPLPSTRALINYLNEAAMENSLVYTAIFSLMQSDGENFNKEGLSDYYSHLISLYPFARGMFGAFLKHASIDAQLGHQSSLFENLYANNEIISSRDVQRTFTTIRQLVNYFILYYEYIFDYYGEESAQLPRRAPQVSDFMPVASRG</sequence>
<evidence type="ECO:0000313" key="3">
    <source>
        <dbReference type="EMBL" id="VEI68833.1"/>
    </source>
</evidence>
<gene>
    <name evidence="2" type="ORF">I5U13_03790</name>
    <name evidence="3" type="ORF">NCTC10036_03444</name>
</gene>
<dbReference type="AlphaFoldDB" id="A0A448SMA7"/>
<keyword evidence="5" id="KW-1185">Reference proteome</keyword>